<evidence type="ECO:0000259" key="7">
    <source>
        <dbReference type="PROSITE" id="PS50122"/>
    </source>
</evidence>
<dbReference type="EMBL" id="JBHUMZ010000016">
    <property type="protein sequence ID" value="MFD2638293.1"/>
    <property type="molecule type" value="Genomic_DNA"/>
</dbReference>
<comment type="PTM">
    <text evidence="3">Phosphorylated by CheA. Phosphorylation of the N-terminal regulatory domain activates the methylesterase activity.</text>
</comment>
<organism evidence="8 9">
    <name type="scientific">Piscibacillus salipiscarius</name>
    <dbReference type="NCBI Taxonomy" id="299480"/>
    <lineage>
        <taxon>Bacteria</taxon>
        <taxon>Bacillati</taxon>
        <taxon>Bacillota</taxon>
        <taxon>Bacilli</taxon>
        <taxon>Bacillales</taxon>
        <taxon>Bacillaceae</taxon>
        <taxon>Piscibacillus</taxon>
    </lineage>
</organism>
<evidence type="ECO:0000256" key="4">
    <source>
        <dbReference type="PROSITE-ProRule" id="PRU00050"/>
    </source>
</evidence>
<dbReference type="Pfam" id="PF00072">
    <property type="entry name" value="Response_reg"/>
    <property type="match status" value="1"/>
</dbReference>
<evidence type="ECO:0000256" key="1">
    <source>
        <dbReference type="ARBA" id="ARBA00022801"/>
    </source>
</evidence>
<dbReference type="NCBIfam" id="NF001965">
    <property type="entry name" value="PRK00742.1"/>
    <property type="match status" value="1"/>
</dbReference>
<feature type="active site" evidence="3 4">
    <location>
        <position position="162"/>
    </location>
</feature>
<evidence type="ECO:0000256" key="5">
    <source>
        <dbReference type="PROSITE-ProRule" id="PRU00169"/>
    </source>
</evidence>
<keyword evidence="3" id="KW-0963">Cytoplasm</keyword>
<dbReference type="HAMAP" id="MF_00099">
    <property type="entry name" value="CheB_chemtxs"/>
    <property type="match status" value="1"/>
</dbReference>
<keyword evidence="3 5" id="KW-0597">Phosphoprotein</keyword>
<proteinExistence type="inferred from homology"/>
<evidence type="ECO:0000313" key="9">
    <source>
        <dbReference type="Proteomes" id="UP001597452"/>
    </source>
</evidence>
<dbReference type="CDD" id="cd17541">
    <property type="entry name" value="REC_CheB-like"/>
    <property type="match status" value="1"/>
</dbReference>
<dbReference type="PROSITE" id="PS50110">
    <property type="entry name" value="RESPONSE_REGULATORY"/>
    <property type="match status" value="1"/>
</dbReference>
<accession>A0ABW5Q8R6</accession>
<evidence type="ECO:0000256" key="2">
    <source>
        <dbReference type="ARBA" id="ARBA00048267"/>
    </source>
</evidence>
<dbReference type="CDD" id="cd16432">
    <property type="entry name" value="CheB_Rec"/>
    <property type="match status" value="1"/>
</dbReference>
<dbReference type="SUPFAM" id="SSF52172">
    <property type="entry name" value="CheY-like"/>
    <property type="match status" value="1"/>
</dbReference>
<comment type="catalytic activity">
    <reaction evidence="3">
        <text>L-glutaminyl-[protein] + H2O = L-glutamyl-[protein] + NH4(+)</text>
        <dbReference type="Rhea" id="RHEA:16441"/>
        <dbReference type="Rhea" id="RHEA-COMP:10207"/>
        <dbReference type="Rhea" id="RHEA-COMP:10208"/>
        <dbReference type="ChEBI" id="CHEBI:15377"/>
        <dbReference type="ChEBI" id="CHEBI:28938"/>
        <dbReference type="ChEBI" id="CHEBI:29973"/>
        <dbReference type="ChEBI" id="CHEBI:30011"/>
        <dbReference type="EC" id="3.5.1.44"/>
    </reaction>
</comment>
<keyword evidence="1 3" id="KW-0378">Hydrolase</keyword>
<dbReference type="PIRSF" id="PIRSF000876">
    <property type="entry name" value="RR_chemtxs_CheB"/>
    <property type="match status" value="1"/>
</dbReference>
<comment type="similarity">
    <text evidence="3">Belongs to the CheB family.</text>
</comment>
<dbReference type="InterPro" id="IPR008248">
    <property type="entry name" value="CheB-like"/>
</dbReference>
<comment type="function">
    <text evidence="3">Involved in chemotaxis. Part of a chemotaxis signal transduction system that modulates chemotaxis in response to various stimuli. Catalyzes the demethylation of specific methylglutamate residues introduced into the chemoreceptors (methyl-accepting chemotaxis proteins or MCP) by CheR. Also mediates the irreversible deamidation of specific glutamine residues to glutamic acid.</text>
</comment>
<gene>
    <name evidence="3" type="primary">cheB</name>
    <name evidence="8" type="ORF">ACFSW4_05410</name>
</gene>
<dbReference type="InterPro" id="IPR001789">
    <property type="entry name" value="Sig_transdc_resp-reg_receiver"/>
</dbReference>
<comment type="caution">
    <text evidence="8">The sequence shown here is derived from an EMBL/GenBank/DDBJ whole genome shotgun (WGS) entry which is preliminary data.</text>
</comment>
<dbReference type="PROSITE" id="PS50122">
    <property type="entry name" value="CHEB"/>
    <property type="match status" value="1"/>
</dbReference>
<dbReference type="GO" id="GO:0008984">
    <property type="term" value="F:protein-glutamate methylesterase activity"/>
    <property type="evidence" value="ECO:0007669"/>
    <property type="project" value="UniProtKB-EC"/>
</dbReference>
<dbReference type="InterPro" id="IPR035909">
    <property type="entry name" value="CheB_C"/>
</dbReference>
<dbReference type="InterPro" id="IPR011006">
    <property type="entry name" value="CheY-like_superfamily"/>
</dbReference>
<keyword evidence="3 4" id="KW-0145">Chemotaxis</keyword>
<feature type="active site" evidence="3 4">
    <location>
        <position position="189"/>
    </location>
</feature>
<keyword evidence="9" id="KW-1185">Reference proteome</keyword>
<dbReference type="Gene3D" id="3.40.50.2300">
    <property type="match status" value="1"/>
</dbReference>
<evidence type="ECO:0000259" key="6">
    <source>
        <dbReference type="PROSITE" id="PS50110"/>
    </source>
</evidence>
<feature type="active site" evidence="3 4">
    <location>
        <position position="285"/>
    </location>
</feature>
<feature type="domain" description="CheB-type methylesterase" evidence="7">
    <location>
        <begin position="150"/>
        <end position="345"/>
    </location>
</feature>
<name>A0ABW5Q8R6_9BACI</name>
<dbReference type="SMART" id="SM00448">
    <property type="entry name" value="REC"/>
    <property type="match status" value="1"/>
</dbReference>
<comment type="subcellular location">
    <subcellularLocation>
        <location evidence="3">Cytoplasm</location>
    </subcellularLocation>
</comment>
<dbReference type="EC" id="3.5.1.44" evidence="3"/>
<dbReference type="Gene3D" id="3.40.50.180">
    <property type="entry name" value="Methylesterase CheB, C-terminal domain"/>
    <property type="match status" value="1"/>
</dbReference>
<sequence length="348" mass="37872">MNDIRVLVVDDSAFMRKMITDMIQTSKGMSVVDTARNGQQALDKIRSLKPDVVTLDVEMPVLDGLSVLREIMNTEPIPVIMLSSLTQHGADATIKSMELGAVDFVSKPSGSISLDIDNVKEELINKIHMAYQANLQKKPAHYQVKNTKQFLYHRNLIAIGVSTGGPKALQILLNQLPQELASPVIVIQHMPASFTKSLARRLNQLSSLTVKEADHGEILKQGTVYIAPGGKQLTVKKVGQTLVINIDLSPTGIKHTPSVDYTYHSLSKLSDFNLINVILTGMGSDGTNGLKQIKQSQPSHYIIAESEETSVIYGMPKSAIENVGADAVLPINKIGEALTELVVQKGES</sequence>
<feature type="modified residue" description="4-aspartylphosphate" evidence="3 5">
    <location>
        <position position="56"/>
    </location>
</feature>
<dbReference type="InterPro" id="IPR000673">
    <property type="entry name" value="Sig_transdc_resp-reg_Me-estase"/>
</dbReference>
<dbReference type="PANTHER" id="PTHR42872:SF3">
    <property type="entry name" value="PROTEIN-GLUTAMATE METHYLESTERASE_PROTEIN-GLUTAMINE GLUTAMINASE 1"/>
    <property type="match status" value="1"/>
</dbReference>
<evidence type="ECO:0000313" key="8">
    <source>
        <dbReference type="EMBL" id="MFD2638293.1"/>
    </source>
</evidence>
<comment type="domain">
    <text evidence="3">Contains a C-terminal catalytic domain, and an N-terminal region which modulates catalytic activity.</text>
</comment>
<dbReference type="Proteomes" id="UP001597452">
    <property type="component" value="Unassembled WGS sequence"/>
</dbReference>
<feature type="domain" description="Response regulatory" evidence="6">
    <location>
        <begin position="5"/>
        <end position="122"/>
    </location>
</feature>
<protein>
    <recommendedName>
        <fullName evidence="3">Protein-glutamate methylesterase/protein-glutamine glutaminase</fullName>
        <ecNumber evidence="3">3.1.1.61</ecNumber>
        <ecNumber evidence="3">3.5.1.44</ecNumber>
    </recommendedName>
</protein>
<reference evidence="9" key="1">
    <citation type="journal article" date="2019" name="Int. J. Syst. Evol. Microbiol.">
        <title>The Global Catalogue of Microorganisms (GCM) 10K type strain sequencing project: providing services to taxonomists for standard genome sequencing and annotation.</title>
        <authorList>
            <consortium name="The Broad Institute Genomics Platform"/>
            <consortium name="The Broad Institute Genome Sequencing Center for Infectious Disease"/>
            <person name="Wu L."/>
            <person name="Ma J."/>
        </authorList>
    </citation>
    <scope>NUCLEOTIDE SEQUENCE [LARGE SCALE GENOMIC DNA]</scope>
    <source>
        <strain evidence="9">TISTR 1571</strain>
    </source>
</reference>
<evidence type="ECO:0000256" key="3">
    <source>
        <dbReference type="HAMAP-Rule" id="MF_00099"/>
    </source>
</evidence>
<dbReference type="Pfam" id="PF01339">
    <property type="entry name" value="CheB_methylest"/>
    <property type="match status" value="1"/>
</dbReference>
<dbReference type="EC" id="3.1.1.61" evidence="3"/>
<dbReference type="PANTHER" id="PTHR42872">
    <property type="entry name" value="PROTEIN-GLUTAMATE METHYLESTERASE/PROTEIN-GLUTAMINE GLUTAMINASE"/>
    <property type="match status" value="1"/>
</dbReference>
<comment type="catalytic activity">
    <reaction evidence="2 3">
        <text>[protein]-L-glutamate 5-O-methyl ester + H2O = L-glutamyl-[protein] + methanol + H(+)</text>
        <dbReference type="Rhea" id="RHEA:23236"/>
        <dbReference type="Rhea" id="RHEA-COMP:10208"/>
        <dbReference type="Rhea" id="RHEA-COMP:10311"/>
        <dbReference type="ChEBI" id="CHEBI:15377"/>
        <dbReference type="ChEBI" id="CHEBI:15378"/>
        <dbReference type="ChEBI" id="CHEBI:17790"/>
        <dbReference type="ChEBI" id="CHEBI:29973"/>
        <dbReference type="ChEBI" id="CHEBI:82795"/>
        <dbReference type="EC" id="3.1.1.61"/>
    </reaction>
</comment>
<dbReference type="RefSeq" id="WP_377327951.1">
    <property type="nucleotide sequence ID" value="NZ_JBHUMZ010000016.1"/>
</dbReference>
<dbReference type="SUPFAM" id="SSF52738">
    <property type="entry name" value="Methylesterase CheB, C-terminal domain"/>
    <property type="match status" value="1"/>
</dbReference>